<feature type="compositionally biased region" description="Polar residues" evidence="1">
    <location>
        <begin position="234"/>
        <end position="248"/>
    </location>
</feature>
<name>A0A0D0AVV3_9AGAM</name>
<dbReference type="GO" id="GO:0010468">
    <property type="term" value="P:regulation of gene expression"/>
    <property type="evidence" value="ECO:0007669"/>
    <property type="project" value="InterPro"/>
</dbReference>
<dbReference type="Proteomes" id="UP000054485">
    <property type="component" value="Unassembled WGS sequence"/>
</dbReference>
<dbReference type="InterPro" id="IPR024768">
    <property type="entry name" value="Marf1"/>
</dbReference>
<gene>
    <name evidence="3" type="ORF">CY34DRAFT_801023</name>
</gene>
<dbReference type="OrthoDB" id="2690974at2759"/>
<evidence type="ECO:0000259" key="2">
    <source>
        <dbReference type="Pfam" id="PF01936"/>
    </source>
</evidence>
<dbReference type="GO" id="GO:0005777">
    <property type="term" value="C:peroxisome"/>
    <property type="evidence" value="ECO:0007669"/>
    <property type="project" value="InterPro"/>
</dbReference>
<reference evidence="3 4" key="1">
    <citation type="submission" date="2014-04" db="EMBL/GenBank/DDBJ databases">
        <authorList>
            <consortium name="DOE Joint Genome Institute"/>
            <person name="Kuo A."/>
            <person name="Ruytinx J."/>
            <person name="Rineau F."/>
            <person name="Colpaert J."/>
            <person name="Kohler A."/>
            <person name="Nagy L.G."/>
            <person name="Floudas D."/>
            <person name="Copeland A."/>
            <person name="Barry K.W."/>
            <person name="Cichocki N."/>
            <person name="Veneault-Fourrey C."/>
            <person name="LaButti K."/>
            <person name="Lindquist E.A."/>
            <person name="Lipzen A."/>
            <person name="Lundell T."/>
            <person name="Morin E."/>
            <person name="Murat C."/>
            <person name="Sun H."/>
            <person name="Tunlid A."/>
            <person name="Henrissat B."/>
            <person name="Grigoriev I.V."/>
            <person name="Hibbett D.S."/>
            <person name="Martin F."/>
            <person name="Nordberg H.P."/>
            <person name="Cantor M.N."/>
            <person name="Hua S.X."/>
        </authorList>
    </citation>
    <scope>NUCLEOTIDE SEQUENCE [LARGE SCALE GENOMIC DNA]</scope>
    <source>
        <strain evidence="3 4">UH-Slu-Lm8-n1</strain>
    </source>
</reference>
<organism evidence="3 4">
    <name type="scientific">Suillus luteus UH-Slu-Lm8-n1</name>
    <dbReference type="NCBI Taxonomy" id="930992"/>
    <lineage>
        <taxon>Eukaryota</taxon>
        <taxon>Fungi</taxon>
        <taxon>Dikarya</taxon>
        <taxon>Basidiomycota</taxon>
        <taxon>Agaricomycotina</taxon>
        <taxon>Agaricomycetes</taxon>
        <taxon>Agaricomycetidae</taxon>
        <taxon>Boletales</taxon>
        <taxon>Suillineae</taxon>
        <taxon>Suillaceae</taxon>
        <taxon>Suillus</taxon>
    </lineage>
</organism>
<dbReference type="STRING" id="930992.A0A0D0AVV3"/>
<dbReference type="PANTHER" id="PTHR14379">
    <property type="entry name" value="LIMKAIN B LKAP"/>
    <property type="match status" value="1"/>
</dbReference>
<dbReference type="GO" id="GO:1905762">
    <property type="term" value="F:CCR4-NOT complex binding"/>
    <property type="evidence" value="ECO:0007669"/>
    <property type="project" value="TreeGrafter"/>
</dbReference>
<feature type="compositionally biased region" description="Pro residues" evidence="1">
    <location>
        <begin position="677"/>
        <end position="688"/>
    </location>
</feature>
<keyword evidence="4" id="KW-1185">Reference proteome</keyword>
<proteinExistence type="predicted"/>
<feature type="region of interest" description="Disordered" evidence="1">
    <location>
        <begin position="463"/>
        <end position="512"/>
    </location>
</feature>
<feature type="compositionally biased region" description="Low complexity" evidence="1">
    <location>
        <begin position="481"/>
        <end position="509"/>
    </location>
</feature>
<feature type="compositionally biased region" description="Polar residues" evidence="1">
    <location>
        <begin position="642"/>
        <end position="667"/>
    </location>
</feature>
<feature type="domain" description="NYN" evidence="2">
    <location>
        <begin position="6"/>
        <end position="149"/>
    </location>
</feature>
<evidence type="ECO:0000313" key="4">
    <source>
        <dbReference type="Proteomes" id="UP000054485"/>
    </source>
</evidence>
<dbReference type="InParanoid" id="A0A0D0AVV3"/>
<accession>A0A0D0AVV3</accession>
<sequence>MSNHRKVAIFWDYENCSPPLHSQGHAIVNGIRRIAHVFGYVTSFKAYLDISSQSPKSVGFRSDLQSSGVSMTDCPHNGRKDVVDKMILVDMLAFANDHPSPATVILIAGDRDYAYAVSTLRLRQYNVVLIVPPAPNIPQSLESQASVVVDWNFAILGKRTEADTSPIRQPYRNLDEDIVERLSREVQDLNEDPVVTLISSSLPTPPAHIQRDNIVTEKQQPPVNTDSGLAAQPVSSCTPKNATSTIPTTPVLPRFGSAASRARFATKSTQTIPDIERGLGYSLKANDILSDESLTDDFVSIADEIQDASHDTAPSSGSGLERNQNIAEPDLIPTMSPRNAPLSPISAIPYNLDSQNPPLGSPFQTRIISGGTPVSYRNTPQNSVPTAVPLSRSTEVDPTSAMLDNHIVMSDKAAVKDALGYNGDNSSTDDLANDSIRSPLLTQVDDPSHAQVANHTTGDTSIVNSALVNDSPPALEPRVIPISPMSSSTSSPSVPSTPSSLTPSSSSDSVTMKVEIESQQATPVVDDNKDESSECRTLPIGSESIEDKIRRLTPPNFLPLINQLLLARSKGILKPSRSDLANDLIRVDKDVYKRARATKFADYALLAKEASVIEFGGGTTRSNSWITLHTRFRQELDAPKSSAPSIDHSSNPPTSHNDTRTKTSSAAPTLPSKETTKPPPLKPSPPPVVPIPSCFQPLITCLSKVHRSGLAKPFPSTVGLMIGPEIYSQAGASSLTEYFSQAVDADVVQCGGDSNHAWISLHPDVLSGKRSC</sequence>
<evidence type="ECO:0000256" key="1">
    <source>
        <dbReference type="SAM" id="MobiDB-lite"/>
    </source>
</evidence>
<dbReference type="CDD" id="cd10910">
    <property type="entry name" value="PIN_limkain_b1_N_like"/>
    <property type="match status" value="1"/>
</dbReference>
<dbReference type="Pfam" id="PF01936">
    <property type="entry name" value="NYN"/>
    <property type="match status" value="1"/>
</dbReference>
<dbReference type="Gene3D" id="3.40.50.1010">
    <property type="entry name" value="5'-nuclease"/>
    <property type="match status" value="1"/>
</dbReference>
<dbReference type="AlphaFoldDB" id="A0A0D0AVV3"/>
<dbReference type="EMBL" id="KN835166">
    <property type="protein sequence ID" value="KIK45866.1"/>
    <property type="molecule type" value="Genomic_DNA"/>
</dbReference>
<feature type="region of interest" description="Disordered" evidence="1">
    <location>
        <begin position="637"/>
        <end position="688"/>
    </location>
</feature>
<feature type="region of interest" description="Disordered" evidence="1">
    <location>
        <begin position="234"/>
        <end position="253"/>
    </location>
</feature>
<evidence type="ECO:0000313" key="3">
    <source>
        <dbReference type="EMBL" id="KIK45866.1"/>
    </source>
</evidence>
<dbReference type="HOGENOM" id="CLU_019899_0_0_1"/>
<dbReference type="InterPro" id="IPR021139">
    <property type="entry name" value="NYN"/>
</dbReference>
<dbReference type="PANTHER" id="PTHR14379:SF3">
    <property type="entry name" value="MEIOSIS REGULATOR AND MRNA STABILITY FACTOR 1"/>
    <property type="match status" value="1"/>
</dbReference>
<protein>
    <recommendedName>
        <fullName evidence="2">NYN domain-containing protein</fullName>
    </recommendedName>
</protein>
<dbReference type="GO" id="GO:0004540">
    <property type="term" value="F:RNA nuclease activity"/>
    <property type="evidence" value="ECO:0007669"/>
    <property type="project" value="InterPro"/>
</dbReference>
<reference evidence="4" key="2">
    <citation type="submission" date="2015-01" db="EMBL/GenBank/DDBJ databases">
        <title>Evolutionary Origins and Diversification of the Mycorrhizal Mutualists.</title>
        <authorList>
            <consortium name="DOE Joint Genome Institute"/>
            <consortium name="Mycorrhizal Genomics Consortium"/>
            <person name="Kohler A."/>
            <person name="Kuo A."/>
            <person name="Nagy L.G."/>
            <person name="Floudas D."/>
            <person name="Copeland A."/>
            <person name="Barry K.W."/>
            <person name="Cichocki N."/>
            <person name="Veneault-Fourrey C."/>
            <person name="LaButti K."/>
            <person name="Lindquist E.A."/>
            <person name="Lipzen A."/>
            <person name="Lundell T."/>
            <person name="Morin E."/>
            <person name="Murat C."/>
            <person name="Riley R."/>
            <person name="Ohm R."/>
            <person name="Sun H."/>
            <person name="Tunlid A."/>
            <person name="Henrissat B."/>
            <person name="Grigoriev I.V."/>
            <person name="Hibbett D.S."/>
            <person name="Martin F."/>
        </authorList>
    </citation>
    <scope>NUCLEOTIDE SEQUENCE [LARGE SCALE GENOMIC DNA]</scope>
    <source>
        <strain evidence="4">UH-Slu-Lm8-n1</strain>
    </source>
</reference>